<name>A0ABS2GHG5_9FIRM</name>
<keyword evidence="7 8" id="KW-0472">Membrane</keyword>
<evidence type="ECO:0000256" key="8">
    <source>
        <dbReference type="SAM" id="Phobius"/>
    </source>
</evidence>
<feature type="transmembrane region" description="Helical" evidence="8">
    <location>
        <begin position="294"/>
        <end position="315"/>
    </location>
</feature>
<feature type="transmembrane region" description="Helical" evidence="8">
    <location>
        <begin position="134"/>
        <end position="150"/>
    </location>
</feature>
<feature type="transmembrane region" description="Helical" evidence="8">
    <location>
        <begin position="336"/>
        <end position="361"/>
    </location>
</feature>
<dbReference type="InterPro" id="IPR018227">
    <property type="entry name" value="Amino_acid_transport_2"/>
</dbReference>
<evidence type="ECO:0000256" key="7">
    <source>
        <dbReference type="ARBA" id="ARBA00023136"/>
    </source>
</evidence>
<comment type="subcellular location">
    <subcellularLocation>
        <location evidence="1">Cell inner membrane</location>
        <topology evidence="1">Multi-pass membrane protein</topology>
    </subcellularLocation>
</comment>
<sequence length="416" mass="45854">MSAHEWQQAIRFDAIDRGWIIMSIGMAIGAGIVFLPVQVGVVGLWVYLLSAVIGYPALYLFQRLFVNTLALSPKCEDYPTVIGQYLGKNWGLLLGLLYFIMIVISLFCYSTAITNDSAAFLYTFHVTDTSLASNPWYGLCVIILLVALAAQGEKLIFKISTGLVITKLFAIIILGLCMAPYWSLQNISSLPSVTDGLYQAFHMLPLTLTSILFMQTLSPMVISYRAHHRSIAVARHKALRAMNISFAILFTAVFFFALSFTFAMSHDQAVMAAEQNISALAIAAREIDGDTVKVLSLLLNIFAITTAFFGVFLAFKEGFRGMLLNLLRRLITPTDMHYRLVAVVTLIVGVAVSWLAVYLNIPVIRLLTYMGPIMGILGCFLPVYLVYKVPALAQLKGATLWFIVAAGLLLSASPYL</sequence>
<evidence type="ECO:0000256" key="6">
    <source>
        <dbReference type="ARBA" id="ARBA00022989"/>
    </source>
</evidence>
<keyword evidence="4" id="KW-0997">Cell inner membrane</keyword>
<feature type="transmembrane region" description="Helical" evidence="8">
    <location>
        <begin position="398"/>
        <end position="415"/>
    </location>
</feature>
<feature type="transmembrane region" description="Helical" evidence="8">
    <location>
        <begin position="367"/>
        <end position="386"/>
    </location>
</feature>
<evidence type="ECO:0000313" key="9">
    <source>
        <dbReference type="EMBL" id="MBM6913280.1"/>
    </source>
</evidence>
<organism evidence="9 10">
    <name type="scientific">Veillonella magna</name>
    <dbReference type="NCBI Taxonomy" id="464322"/>
    <lineage>
        <taxon>Bacteria</taxon>
        <taxon>Bacillati</taxon>
        <taxon>Bacillota</taxon>
        <taxon>Negativicutes</taxon>
        <taxon>Veillonellales</taxon>
        <taxon>Veillonellaceae</taxon>
        <taxon>Veillonella</taxon>
    </lineage>
</organism>
<evidence type="ECO:0000256" key="1">
    <source>
        <dbReference type="ARBA" id="ARBA00004429"/>
    </source>
</evidence>
<evidence type="ECO:0000256" key="4">
    <source>
        <dbReference type="ARBA" id="ARBA00022519"/>
    </source>
</evidence>
<dbReference type="PANTHER" id="PTHR35334">
    <property type="entry name" value="SERINE TRANSPORTER"/>
    <property type="match status" value="1"/>
</dbReference>
<dbReference type="Gene3D" id="1.20.1740.10">
    <property type="entry name" value="Amino acid/polyamine transporter I"/>
    <property type="match status" value="1"/>
</dbReference>
<comment type="caution">
    <text evidence="9">The sequence shown here is derived from an EMBL/GenBank/DDBJ whole genome shotgun (WGS) entry which is preliminary data.</text>
</comment>
<keyword evidence="6 8" id="KW-1133">Transmembrane helix</keyword>
<feature type="transmembrane region" description="Helical" evidence="8">
    <location>
        <begin position="20"/>
        <end position="38"/>
    </location>
</feature>
<protein>
    <recommendedName>
        <fullName evidence="11">Serine transporter</fullName>
    </recommendedName>
</protein>
<evidence type="ECO:0000256" key="5">
    <source>
        <dbReference type="ARBA" id="ARBA00022692"/>
    </source>
</evidence>
<reference evidence="9 10" key="1">
    <citation type="journal article" date="2021" name="Sci. Rep.">
        <title>The distribution of antibiotic resistance genes in chicken gut microbiota commensals.</title>
        <authorList>
            <person name="Juricova H."/>
            <person name="Matiasovicova J."/>
            <person name="Kubasova T."/>
            <person name="Cejkova D."/>
            <person name="Rychlik I."/>
        </authorList>
    </citation>
    <scope>NUCLEOTIDE SEQUENCE [LARGE SCALE GENOMIC DNA]</scope>
    <source>
        <strain evidence="9 10">An537</strain>
    </source>
</reference>
<feature type="transmembrane region" description="Helical" evidence="8">
    <location>
        <begin position="203"/>
        <end position="224"/>
    </location>
</feature>
<dbReference type="Proteomes" id="UP000707138">
    <property type="component" value="Unassembled WGS sequence"/>
</dbReference>
<evidence type="ECO:0000313" key="10">
    <source>
        <dbReference type="Proteomes" id="UP000707138"/>
    </source>
</evidence>
<evidence type="ECO:0000256" key="2">
    <source>
        <dbReference type="ARBA" id="ARBA00022448"/>
    </source>
</evidence>
<evidence type="ECO:0008006" key="11">
    <source>
        <dbReference type="Google" id="ProtNLM"/>
    </source>
</evidence>
<feature type="transmembrane region" description="Helical" evidence="8">
    <location>
        <begin position="92"/>
        <end position="114"/>
    </location>
</feature>
<dbReference type="PANTHER" id="PTHR35334:SF4">
    <property type="entry name" value="SERINE TRANSPORTER-RELATED"/>
    <property type="match status" value="1"/>
</dbReference>
<proteinExistence type="predicted"/>
<keyword evidence="10" id="KW-1185">Reference proteome</keyword>
<keyword evidence="3" id="KW-1003">Cell membrane</keyword>
<feature type="transmembrane region" description="Helical" evidence="8">
    <location>
        <begin position="244"/>
        <end position="264"/>
    </location>
</feature>
<keyword evidence="5 8" id="KW-0812">Transmembrane</keyword>
<accession>A0ABS2GHG5</accession>
<feature type="transmembrane region" description="Helical" evidence="8">
    <location>
        <begin position="162"/>
        <end position="183"/>
    </location>
</feature>
<feature type="transmembrane region" description="Helical" evidence="8">
    <location>
        <begin position="44"/>
        <end position="61"/>
    </location>
</feature>
<dbReference type="EMBL" id="JACJLA010000016">
    <property type="protein sequence ID" value="MBM6913280.1"/>
    <property type="molecule type" value="Genomic_DNA"/>
</dbReference>
<keyword evidence="2" id="KW-0813">Transport</keyword>
<evidence type="ECO:0000256" key="3">
    <source>
        <dbReference type="ARBA" id="ARBA00022475"/>
    </source>
</evidence>
<gene>
    <name evidence="9" type="ORF">H6A01_08100</name>
</gene>